<keyword evidence="5" id="KW-0862">Zinc</keyword>
<dbReference type="Pfam" id="PF01363">
    <property type="entry name" value="FYVE"/>
    <property type="match status" value="1"/>
</dbReference>
<feature type="region of interest" description="Disordered" evidence="8">
    <location>
        <begin position="1"/>
        <end position="21"/>
    </location>
</feature>
<dbReference type="PANTHER" id="PTHR46108">
    <property type="entry name" value="BLUE CHEESE"/>
    <property type="match status" value="1"/>
</dbReference>
<evidence type="ECO:0000259" key="9">
    <source>
        <dbReference type="PROSITE" id="PS50178"/>
    </source>
</evidence>
<feature type="domain" description="FYVE-type" evidence="9">
    <location>
        <begin position="3594"/>
        <end position="3654"/>
    </location>
</feature>
<dbReference type="FunFam" id="1.10.1540.10:FF:000002">
    <property type="entry name" value="WD repeat and FYVE domain containing 3"/>
    <property type="match status" value="1"/>
</dbReference>
<dbReference type="SUPFAM" id="SSF81837">
    <property type="entry name" value="BEACH domain"/>
    <property type="match status" value="1"/>
</dbReference>
<evidence type="ECO:0000256" key="5">
    <source>
        <dbReference type="ARBA" id="ARBA00022833"/>
    </source>
</evidence>
<sequence>MNTMRRFVKNSMRRSPSSAQDNSLGLMHLRKLYVELCCTAQPLSQKEQEDKLYMMLPLFCKVFENSPGHEIIDKFGDVLQFSNHVARLFVTEIRRKASDQSTEAASCSIAEYLEIKSTAESSNGWMLLSTLNLLAGGGQSIVNTMMMAALPSTLVKCLYLFFDLPEISMKNEGGGEGMRKEESSGETITPAKRRELLHKYVVQLLVKLCNYPGPADELAKKDDLTLLFSAITSWCPPHNSPWRKGAAEVLTTISRHGLTQDVVQYIHNKGCLALCVDNMQHVQELTPLEKVEMCFTVFCFLKDSSDKSRVLLDEFRSCQGYIFLADFVLKLESMGDEESIHSLRNLVLLISSLTQCGYTELRPNSGIYEAPFQVQGFTLPQPSGNGNSVRNLQAFQVLQTIFLKATTGSLCAVILEVITNIYNSDNANYFILEPQHTLSQFIDRATTKLPEIQLKIFELLEFVVFNLNFVPYKELSSVSLLIKAGNDVGCMIRSIKCLLRILRHGGVYKDVYREVGLLAVMVTCLHRYAASLKDNQPDTKEEICSVPEVNIPEEDQDLAFLVMDCLTLLLHENNDNAIVFREIGGARCSHNLVPYIQCRQHALAIVQQLILSRDGEDDMGTLLGLMNSTPASQLQLKTDILQSLLNVLRDSHRSRTVFRKVGGFVYVTTVLVTMEASLSDSPKEPWDTAPKDQVFTLLHVVFQTLTAAMRQEPANAKFFASEIRYESLTEDIRRLGCFSDITELLPQAHSPSATNEGSSNTEPFHNLFDIDCNPDHLSDGLRSSCLLLRCLYDTAIDAFSSKSAQTPINSPASSHHVHDAYTPLPTPPSSPAKPRSPSSRLSPRSTGASPPGVSSPLSPSGGPPPPPNHPTIVHPGAVLSMLDLLPSVQCERNRKFALRLQMHIADVIQDLVKSERNQQVMCEHGLPQQLLHLASAALADEEHPLHSNLQHMLERLASQALEPKDLRDFLRLGNPLNCKPLDECSNPAVQPGYLDIPISAIPTSAAAVTPDQQPFTAAVSPDLSDTNSAASSSELSSCSAGARCGCNLCATQGGAVPLTRVKCLVSMTTPRDVRLSGTSVTPAFAEFDMSAEGYGCLYLPSVAPQSTPSQTVVSVGMAAAADSANISGVGTGERAFPPQTGLTYSVWFCVDRYCTLDICTHPVRLLTIIRNAINTDNHSTCLRISIEGPERKLVINTSEEPMSKVDDKLDYDPSAVRVFCPELAQEGKWHHLGVVFNKAVLKNSSVALYVDGTHIHSHKVPYIQTHLPGTTGSPANLTSVYAYVGTPPLQRSMSRLLWRLGPAHLFEDALPSSTLCAIYLLGPTNVGSFQAPRQEEFSPVKVDLAALQLPEEKIVLGIHAHALSVLTISKIRKTFNKFDSKSVAKQLNLSTHENSTPIRIIHNSACHLSGSGRSFGAVLIGNIGVRTFCPKPVASTLENIGGSAPLLGLIAMSTDVEGLYAAVKALVCVVKNNGPAMAEMERTRGYQILAFLLKRKKHLLNSHILHLTFSLVGTIDSGRETTIIPHRTAFEDLLCDLEVWHNAPYDLQRSLYDHFYELLTDSSEADKNRKMMRQLRMVNRLLYMIQDPTLTHATIQSIANLLSVMLQGGSSSADLLSFGQFLASTLPNLSADERMVTLDELQCLVSDTDSQRGSRDNESISEDWTGTVSPHNIHLRNVLLDVILKLLFAPSSHSISPSNCEEIHKVLGYDWLLLFMQSHVHASTVIMGLRILVSMLYSQSAIGKFRDGTYGGGWLEKTEAVLQNRMGVVLGFNLGKGKKGLQNREINQEACHMPGFTVLQWLLPKHASVPELYFLLMAMSLGQPVRELPENCQLDLNSMWQFIFGVPTNQPLSGRVPTNICTDAILVILAQIRAMLNHTVDPDEEIPWIQEYPVTLIQFLLYLYHNLPEFKPVCMSAPFLCGLASTMFPYTANTEQVCSPVEEYVILPSEESSELSSPSDEIKYLPGLGIPVFGIKSPDRYPTQSGNLANHAARRYVMDFLRVIVMDSLSLPAPSKSAPVLDLLLEASPVRASAAQTNEFQTEVLASLMDRVVAGDVLLEKEGALPIAAGGSFGNLINNVFYLSSRVVDKLWQGVFNHKSKEVFDFVAQLINQAKRRGSHGIPWDTIYHCLNRTVLYQLSRPHNTVTDQYSLLESLHQITENRTMLFGPSNSEQEFVMCLCHLLFSLTDDLSAGGMCLHCQSTEVNRTTQWHVDPMYPGTHSESECPEHESSHAQEGQLLVRKASRRVWDELIASKKQFIEEIFKVTLPNSNAGTKGAVSVDLKIARSSMGEAASKVWNSYITAEKRNTVREQQLSSRLSSKVSNSFQLLSSSRKSKRESASFRSNLPSIQEASMWTFTHISIARDLVELQFNQHQESQQHLQRYIEEEWSQMEMELTRERGLWGPPCSSELDKWILDMTEGPCRMRKKMLRNDMFYVNYPHRQDFDTLENKPSKGRKPISFDSRRFWLRQRGQSLLDRGDGPVTEPVIDTDISMEGVEEEAGTREGLCPSSLVTKQGNSRQDKDWEDSETPDIETPVDKPEEPKTDNQMILRLMEEGEKIRHMFRCARIQGLDTSEGLLLFCKDHFYVVDGFTLLSSREICDIDAVPAQHQDPIIPRASRGQRTHQKRTSSKFAYEDIREVHKRRYLLQPCAIEVFSADGRNYLLAFPRKVKNKVYARFVAEATRLTDDTTSVAGQKRNVQVEGGSSFLGLGNLIGETTVTQRWERGEISNFKYLMALNTIAGRSYNDLMQYPIFPWILADYDSEELRLNRAATFRDLSKPMGAQTEARLQQFRKRYDEWEDPTAFSSLLGGSVGDFQGETPPYYYGTHYSCAMIVASMLVRMEPFTQHFLRLQGGHFDLADRMFHSIKDAWLSASERNIADVKELTPEFFYLPELLTNHNNFDLGVKQNGVELGDVILPPWAKGDPREFIRMHREALECDFVSMHLHEWIDLIFGYKQQGKEAAEAHNVFHHLFYEGNVDIYSIDDPLKKNATIGFINNFGQIPKQLFKRPHPQKKVSNKIGDSSGNVIPINRLFFHNLDTLRPSLQPLKELKGPVGQIIPLDRILLAVEQNKVLIPPVYNRFLAFGYADLSLRIGNYDSDKATTVFEGTQSGQIQCAACPNTRTVITGGASTVVHVWQLETRKERTKQLYLKQALYGHNDAVTCLAVSTAYNIIVSGSKDQTCLIWDLNRLMFVRQLRDLGAPVSAVAINNLTGDIATCAGAFLYLWSINGDLVASVNTSTGRDQRILCCAMSELVEWDPLNVIMTGSSEGVVRMWSVEYVQVPDVSSSKRSSTTNIPQAVEPLASKIKDEDCTSESQSEDSQSFNSALIDENEVSTPTGNSIDKAMSDSSPDEPGGDSGGEPDYGTLKANRHSKVGPEEEAGDSLLHGPRPTPPSSLPVEGSYAAVDNRRGPGITLTQPPGEGPTMATPDTLDSCSDKTSFTTVDDMSDIINGNQGEDTDSVSSRQLGNQNLKVENGVSPPSPMQRGEYVILSESDFEKYDEECRDRMSASHRNKLKPGFKWQRQLVFRSKLTMHTAFERKDNMQPAAVTALAISRDHMKVYVGDERGRVFSWSVGDPQGKLMTDHWVKDESSDSCSSCSTKFTFSERRHHCRNCGKLFCSKCSRFESAIPRLHITKAVRVCQGCYTALRLPRETDAIYRT</sequence>
<dbReference type="CDD" id="cd01201">
    <property type="entry name" value="PH_BEACH"/>
    <property type="match status" value="1"/>
</dbReference>
<dbReference type="Pfam" id="PF15787">
    <property type="entry name" value="DUF4704"/>
    <property type="match status" value="1"/>
</dbReference>
<dbReference type="InterPro" id="IPR015943">
    <property type="entry name" value="WD40/YVTN_repeat-like_dom_sf"/>
</dbReference>
<evidence type="ECO:0000256" key="3">
    <source>
        <dbReference type="ARBA" id="ARBA00022737"/>
    </source>
</evidence>
<dbReference type="InterPro" id="IPR011993">
    <property type="entry name" value="PH-like_dom_sf"/>
</dbReference>
<dbReference type="InterPro" id="IPR036372">
    <property type="entry name" value="BEACH_dom_sf"/>
</dbReference>
<name>A0A8B7XZL2_ACAPL</name>
<dbReference type="PROSITE" id="PS50082">
    <property type="entry name" value="WD_REPEATS_2"/>
    <property type="match status" value="1"/>
</dbReference>
<dbReference type="Pfam" id="PF14844">
    <property type="entry name" value="PH_BEACH"/>
    <property type="match status" value="1"/>
</dbReference>
<keyword evidence="12" id="KW-1185">Reference proteome</keyword>
<feature type="compositionally biased region" description="Basic and acidic residues" evidence="8">
    <location>
        <begin position="2537"/>
        <end position="2546"/>
    </location>
</feature>
<dbReference type="InterPro" id="IPR013083">
    <property type="entry name" value="Znf_RING/FYVE/PHD"/>
</dbReference>
<dbReference type="InterPro" id="IPR036322">
    <property type="entry name" value="WD40_repeat_dom_sf"/>
</dbReference>
<proteinExistence type="predicted"/>
<dbReference type="InterPro" id="IPR016024">
    <property type="entry name" value="ARM-type_fold"/>
</dbReference>
<dbReference type="PROSITE" id="PS50178">
    <property type="entry name" value="ZF_FYVE"/>
    <property type="match status" value="1"/>
</dbReference>
<evidence type="ECO:0000259" key="10">
    <source>
        <dbReference type="PROSITE" id="PS50197"/>
    </source>
</evidence>
<feature type="domain" description="BEACH-type PH" evidence="11">
    <location>
        <begin position="2556"/>
        <end position="2681"/>
    </location>
</feature>
<dbReference type="SUPFAM" id="SSF50729">
    <property type="entry name" value="PH domain-like"/>
    <property type="match status" value="1"/>
</dbReference>
<protein>
    <submittedName>
        <fullName evidence="13">WD repeat and FYVE domain-containing protein 3-like</fullName>
    </submittedName>
</protein>
<dbReference type="OMA" id="GVCHLIE"/>
<dbReference type="SMART" id="SM00320">
    <property type="entry name" value="WD40"/>
    <property type="match status" value="5"/>
</dbReference>
<dbReference type="Gene3D" id="2.130.10.10">
    <property type="entry name" value="YVTN repeat-like/Quinoprotein amine dehydrogenase"/>
    <property type="match status" value="1"/>
</dbReference>
<dbReference type="CTD" id="23001"/>
<feature type="region of interest" description="Disordered" evidence="8">
    <location>
        <begin position="3290"/>
        <end position="3439"/>
    </location>
</feature>
<evidence type="ECO:0000313" key="12">
    <source>
        <dbReference type="Proteomes" id="UP000694845"/>
    </source>
</evidence>
<dbReference type="CDD" id="cd06071">
    <property type="entry name" value="Beach"/>
    <property type="match status" value="1"/>
</dbReference>
<feature type="region of interest" description="Disordered" evidence="8">
    <location>
        <begin position="804"/>
        <end position="874"/>
    </location>
</feature>
<dbReference type="SMART" id="SM00064">
    <property type="entry name" value="FYVE"/>
    <property type="match status" value="1"/>
</dbReference>
<organism evidence="12 13">
    <name type="scientific">Acanthaster planci</name>
    <name type="common">Crown-of-thorns starfish</name>
    <dbReference type="NCBI Taxonomy" id="133434"/>
    <lineage>
        <taxon>Eukaryota</taxon>
        <taxon>Metazoa</taxon>
        <taxon>Echinodermata</taxon>
        <taxon>Eleutherozoa</taxon>
        <taxon>Asterozoa</taxon>
        <taxon>Asteroidea</taxon>
        <taxon>Valvatacea</taxon>
        <taxon>Valvatida</taxon>
        <taxon>Acanthasteridae</taxon>
        <taxon>Acanthaster</taxon>
    </lineage>
</organism>
<keyword evidence="3" id="KW-0677">Repeat</keyword>
<dbReference type="InterPro" id="IPR017455">
    <property type="entry name" value="Znf_FYVE-rel"/>
</dbReference>
<evidence type="ECO:0000256" key="4">
    <source>
        <dbReference type="ARBA" id="ARBA00022771"/>
    </source>
</evidence>
<evidence type="ECO:0000256" key="2">
    <source>
        <dbReference type="ARBA" id="ARBA00022723"/>
    </source>
</evidence>
<dbReference type="Gene3D" id="2.30.29.30">
    <property type="entry name" value="Pleckstrin-homology domain (PH domain)/Phosphotyrosine-binding domain (PTB)"/>
    <property type="match status" value="1"/>
</dbReference>
<evidence type="ECO:0000259" key="11">
    <source>
        <dbReference type="PROSITE" id="PS51783"/>
    </source>
</evidence>
<feature type="compositionally biased region" description="Basic residues" evidence="8">
    <location>
        <begin position="1"/>
        <end position="12"/>
    </location>
</feature>
<evidence type="ECO:0000256" key="7">
    <source>
        <dbReference type="PROSITE-ProRule" id="PRU00221"/>
    </source>
</evidence>
<keyword evidence="4 6" id="KW-0863">Zinc-finger</keyword>
<dbReference type="SUPFAM" id="SSF49899">
    <property type="entry name" value="Concanavalin A-like lectins/glucanases"/>
    <property type="match status" value="1"/>
</dbReference>
<feature type="domain" description="BEACH" evidence="10">
    <location>
        <begin position="2710"/>
        <end position="3017"/>
    </location>
</feature>
<dbReference type="Gene3D" id="1.10.1540.10">
    <property type="entry name" value="BEACH domain"/>
    <property type="match status" value="1"/>
</dbReference>
<dbReference type="InterPro" id="IPR023362">
    <property type="entry name" value="PH-BEACH_dom"/>
</dbReference>
<dbReference type="PANTHER" id="PTHR46108:SF4">
    <property type="entry name" value="BLUE CHEESE"/>
    <property type="match status" value="1"/>
</dbReference>
<dbReference type="Gene3D" id="3.30.40.10">
    <property type="entry name" value="Zinc/RING finger domain, C3HC4 (zinc finger)"/>
    <property type="match status" value="1"/>
</dbReference>
<evidence type="ECO:0000256" key="8">
    <source>
        <dbReference type="SAM" id="MobiDB-lite"/>
    </source>
</evidence>
<dbReference type="SMART" id="SM01026">
    <property type="entry name" value="Beach"/>
    <property type="match status" value="1"/>
</dbReference>
<dbReference type="InterPro" id="IPR051944">
    <property type="entry name" value="BEACH_domain_protein"/>
</dbReference>
<evidence type="ECO:0000313" key="13">
    <source>
        <dbReference type="RefSeq" id="XP_022085702.1"/>
    </source>
</evidence>
<dbReference type="Pfam" id="PF23295">
    <property type="entry name" value="Arm_4"/>
    <property type="match status" value="1"/>
</dbReference>
<dbReference type="InterPro" id="IPR019775">
    <property type="entry name" value="WD40_repeat_CS"/>
</dbReference>
<dbReference type="InterPro" id="IPR056252">
    <property type="entry name" value="Alfy-like_Arm-like"/>
</dbReference>
<dbReference type="SUPFAM" id="SSF50978">
    <property type="entry name" value="WD40 repeat-like"/>
    <property type="match status" value="1"/>
</dbReference>
<dbReference type="Proteomes" id="UP000694845">
    <property type="component" value="Unplaced"/>
</dbReference>
<feature type="compositionally biased region" description="Polar residues" evidence="8">
    <location>
        <begin position="3290"/>
        <end position="3301"/>
    </location>
</feature>
<feature type="region of interest" description="Disordered" evidence="8">
    <location>
        <begin position="2501"/>
        <end position="2547"/>
    </location>
</feature>
<dbReference type="OrthoDB" id="10018316at2759"/>
<reference evidence="13" key="1">
    <citation type="submission" date="2025-08" db="UniProtKB">
        <authorList>
            <consortium name="RefSeq"/>
        </authorList>
    </citation>
    <scope>IDENTIFICATION</scope>
</reference>
<dbReference type="InterPro" id="IPR013320">
    <property type="entry name" value="ConA-like_dom_sf"/>
</dbReference>
<accession>A0A8B7XZL2</accession>
<feature type="compositionally biased region" description="Polar residues" evidence="8">
    <location>
        <begin position="3318"/>
        <end position="3330"/>
    </location>
</feature>
<keyword evidence="1 7" id="KW-0853">WD repeat</keyword>
<dbReference type="InterPro" id="IPR011011">
    <property type="entry name" value="Znf_FYVE_PHD"/>
</dbReference>
<dbReference type="GeneID" id="110976578"/>
<feature type="compositionally biased region" description="Low complexity" evidence="8">
    <location>
        <begin position="832"/>
        <end position="860"/>
    </location>
</feature>
<dbReference type="Pfam" id="PF02138">
    <property type="entry name" value="Beach"/>
    <property type="match status" value="1"/>
</dbReference>
<evidence type="ECO:0000256" key="6">
    <source>
        <dbReference type="PROSITE-ProRule" id="PRU00091"/>
    </source>
</evidence>
<feature type="repeat" description="WD" evidence="7">
    <location>
        <begin position="3158"/>
        <end position="3199"/>
    </location>
</feature>
<dbReference type="PROSITE" id="PS51783">
    <property type="entry name" value="PH_BEACH"/>
    <property type="match status" value="1"/>
</dbReference>
<dbReference type="PROSITE" id="PS50197">
    <property type="entry name" value="BEACH"/>
    <property type="match status" value="1"/>
</dbReference>
<dbReference type="InterPro" id="IPR001680">
    <property type="entry name" value="WD40_rpt"/>
</dbReference>
<dbReference type="SUPFAM" id="SSF48371">
    <property type="entry name" value="ARM repeat"/>
    <property type="match status" value="1"/>
</dbReference>
<dbReference type="KEGG" id="aplc:110976578"/>
<keyword evidence="2" id="KW-0479">Metal-binding</keyword>
<dbReference type="InterPro" id="IPR000409">
    <property type="entry name" value="BEACH_dom"/>
</dbReference>
<dbReference type="InterPro" id="IPR031570">
    <property type="entry name" value="NBEA/BDCP_DUF4704"/>
</dbReference>
<evidence type="ECO:0000256" key="1">
    <source>
        <dbReference type="ARBA" id="ARBA00022574"/>
    </source>
</evidence>
<dbReference type="SUPFAM" id="SSF57903">
    <property type="entry name" value="FYVE/PHD zinc finger"/>
    <property type="match status" value="1"/>
</dbReference>
<dbReference type="InterPro" id="IPR000306">
    <property type="entry name" value="Znf_FYVE"/>
</dbReference>
<dbReference type="PROSITE" id="PS00678">
    <property type="entry name" value="WD_REPEATS_1"/>
    <property type="match status" value="1"/>
</dbReference>
<dbReference type="Pfam" id="PF00400">
    <property type="entry name" value="WD40"/>
    <property type="match status" value="1"/>
</dbReference>
<dbReference type="GO" id="GO:0008270">
    <property type="term" value="F:zinc ion binding"/>
    <property type="evidence" value="ECO:0007669"/>
    <property type="project" value="UniProtKB-KW"/>
</dbReference>
<feature type="compositionally biased region" description="Polar residues" evidence="8">
    <location>
        <begin position="804"/>
        <end position="813"/>
    </location>
</feature>
<gene>
    <name evidence="13" type="primary">LOC110976578</name>
</gene>
<dbReference type="RefSeq" id="XP_022085702.1">
    <property type="nucleotide sequence ID" value="XM_022230010.1"/>
</dbReference>
<dbReference type="PROSITE" id="PS50294">
    <property type="entry name" value="WD_REPEATS_REGION"/>
    <property type="match status" value="1"/>
</dbReference>